<sequence>MDSWDIRSRLERLVFTQLRDEHGDAAITREPLISQFTGHNFGDHDVPVDYLQAVEVAENFIDIARGLVTEYVNKARGHGCSWVEIAATLKIDPDEVDDSAIEAFERVALLNGYSWRADAYTRWTCTSCGQRVNDRGPWNGHPADNESGHAEDCERHQREIRAYMLDATDVEDYEPGDNDTTDYGRGGGWE</sequence>
<accession>A0ABS6BB40</accession>
<dbReference type="EMBL" id="JAHKNI010000014">
    <property type="protein sequence ID" value="MBU3066433.1"/>
    <property type="molecule type" value="Genomic_DNA"/>
</dbReference>
<name>A0ABS6BB40_9NOCA</name>
<organism evidence="2 3">
    <name type="scientific">Nocardia albiluteola</name>
    <dbReference type="NCBI Taxonomy" id="2842303"/>
    <lineage>
        <taxon>Bacteria</taxon>
        <taxon>Bacillati</taxon>
        <taxon>Actinomycetota</taxon>
        <taxon>Actinomycetes</taxon>
        <taxon>Mycobacteriales</taxon>
        <taxon>Nocardiaceae</taxon>
        <taxon>Nocardia</taxon>
    </lineage>
</organism>
<reference evidence="2 3" key="1">
    <citation type="submission" date="2021-06" db="EMBL/GenBank/DDBJ databases">
        <title>Actinomycetes sequencing.</title>
        <authorList>
            <person name="Shan Q."/>
        </authorList>
    </citation>
    <scope>NUCLEOTIDE SEQUENCE [LARGE SCALE GENOMIC DNA]</scope>
    <source>
        <strain evidence="2 3">NEAU-G5</strain>
    </source>
</reference>
<evidence type="ECO:0000313" key="3">
    <source>
        <dbReference type="Proteomes" id="UP000733379"/>
    </source>
</evidence>
<proteinExistence type="predicted"/>
<dbReference type="RefSeq" id="WP_215922505.1">
    <property type="nucleotide sequence ID" value="NZ_JAHKNI010000014.1"/>
</dbReference>
<keyword evidence="3" id="KW-1185">Reference proteome</keyword>
<evidence type="ECO:0000313" key="2">
    <source>
        <dbReference type="EMBL" id="MBU3066433.1"/>
    </source>
</evidence>
<dbReference type="Proteomes" id="UP000733379">
    <property type="component" value="Unassembled WGS sequence"/>
</dbReference>
<comment type="caution">
    <text evidence="2">The sequence shown here is derived from an EMBL/GenBank/DDBJ whole genome shotgun (WGS) entry which is preliminary data.</text>
</comment>
<evidence type="ECO:0000256" key="1">
    <source>
        <dbReference type="SAM" id="MobiDB-lite"/>
    </source>
</evidence>
<protein>
    <submittedName>
        <fullName evidence="2">Uncharacterized protein</fullName>
    </submittedName>
</protein>
<gene>
    <name evidence="2" type="ORF">KO481_33540</name>
</gene>
<feature type="region of interest" description="Disordered" evidence="1">
    <location>
        <begin position="168"/>
        <end position="190"/>
    </location>
</feature>
<feature type="compositionally biased region" description="Acidic residues" evidence="1">
    <location>
        <begin position="168"/>
        <end position="180"/>
    </location>
</feature>